<dbReference type="Pfam" id="PF08856">
    <property type="entry name" value="DUF1826"/>
    <property type="match status" value="1"/>
</dbReference>
<proteinExistence type="predicted"/>
<comment type="caution">
    <text evidence="1">The sequence shown here is derived from an EMBL/GenBank/DDBJ whole genome shotgun (WGS) entry which is preliminary data.</text>
</comment>
<organism evidence="1 2">
    <name type="scientific">Brytella acorum</name>
    <dbReference type="NCBI Taxonomy" id="2959299"/>
    <lineage>
        <taxon>Bacteria</taxon>
        <taxon>Pseudomonadati</taxon>
        <taxon>Pseudomonadota</taxon>
        <taxon>Alphaproteobacteria</taxon>
        <taxon>Acetobacterales</taxon>
        <taxon>Acetobacteraceae</taxon>
        <taxon>Brytella</taxon>
    </lineage>
</organism>
<evidence type="ECO:0000313" key="2">
    <source>
        <dbReference type="Proteomes" id="UP001176960"/>
    </source>
</evidence>
<reference evidence="1" key="1">
    <citation type="submission" date="2023-03" db="EMBL/GenBank/DDBJ databases">
        <authorList>
            <person name="Cleenwerck I."/>
        </authorList>
    </citation>
    <scope>NUCLEOTIDE SEQUENCE</scope>
    <source>
        <strain evidence="1">LMG 32879</strain>
    </source>
</reference>
<dbReference type="InterPro" id="IPR014955">
    <property type="entry name" value="DUF1826"/>
</dbReference>
<evidence type="ECO:0000313" key="1">
    <source>
        <dbReference type="EMBL" id="CAI9119505.1"/>
    </source>
</evidence>
<keyword evidence="2" id="KW-1185">Reference proteome</keyword>
<name>A0AA35XV92_9PROT</name>
<dbReference type="Proteomes" id="UP001176960">
    <property type="component" value="Unassembled WGS sequence"/>
</dbReference>
<dbReference type="RefSeq" id="WP_289842732.1">
    <property type="nucleotide sequence ID" value="NZ_CATKSH010000001.1"/>
</dbReference>
<protein>
    <submittedName>
        <fullName evidence="1">DUF1826 domain-containing protein</fullName>
    </submittedName>
</protein>
<gene>
    <name evidence="1" type="ORF">LMG32879_000320</name>
</gene>
<accession>A0AA35XV92</accession>
<dbReference type="EMBL" id="CATKSH010000001">
    <property type="protein sequence ID" value="CAI9119505.1"/>
    <property type="molecule type" value="Genomic_DNA"/>
</dbReference>
<dbReference type="AlphaFoldDB" id="A0AA35XV92"/>
<sequence>MSSICPTRLHMNAVAAFRPIEEPDRHIVVRERALDDILVRSIAQYLRAGPGLILTRGTPDAIYAEIRSLFPLGCIPLLADAIQLARQYRQLAGTPDLRLRLERIDDDSCRCFHIDNVPLRLLCTYAGPGVQWKTADDETIHDTSEGSLILLKGRLFPRRSDDGAVLHRSPPLSTMAPGTQRLLLTLDHPDACTVVMTRAPMAAV</sequence>